<dbReference type="AlphaFoldDB" id="A0A7I8DZH2"/>
<dbReference type="Proteomes" id="UP000593842">
    <property type="component" value="Chromosome"/>
</dbReference>
<evidence type="ECO:0000256" key="1">
    <source>
        <dbReference type="ARBA" id="ARBA00004328"/>
    </source>
</evidence>
<keyword evidence="2" id="KW-0175">Coiled coil</keyword>
<dbReference type="InterPro" id="IPR054612">
    <property type="entry name" value="Phage_capsid-like_C"/>
</dbReference>
<evidence type="ECO:0000313" key="4">
    <source>
        <dbReference type="EMBL" id="BCL57446.1"/>
    </source>
</evidence>
<dbReference type="SUPFAM" id="SSF56563">
    <property type="entry name" value="Major capsid protein gp5"/>
    <property type="match status" value="1"/>
</dbReference>
<dbReference type="EMBL" id="AP024085">
    <property type="protein sequence ID" value="BCL57446.1"/>
    <property type="molecule type" value="Genomic_DNA"/>
</dbReference>
<evidence type="ECO:0000313" key="5">
    <source>
        <dbReference type="Proteomes" id="UP000593842"/>
    </source>
</evidence>
<organism evidence="4 5">
    <name type="scientific">Faecalibacillus intestinalis</name>
    <dbReference type="NCBI Taxonomy" id="1982626"/>
    <lineage>
        <taxon>Bacteria</taxon>
        <taxon>Bacillati</taxon>
        <taxon>Bacillota</taxon>
        <taxon>Erysipelotrichia</taxon>
        <taxon>Erysipelotrichales</taxon>
        <taxon>Coprobacillaceae</taxon>
        <taxon>Faecalibacillus</taxon>
    </lineage>
</organism>
<accession>A0A7I8DZH2</accession>
<proteinExistence type="predicted"/>
<protein>
    <recommendedName>
        <fullName evidence="3">Phage capsid-like C-terminal domain-containing protein</fullName>
    </recommendedName>
</protein>
<comment type="subcellular location">
    <subcellularLocation>
        <location evidence="1">Virion</location>
    </subcellularLocation>
</comment>
<reference evidence="5" key="1">
    <citation type="submission" date="2020-09" db="EMBL/GenBank/DDBJ databases">
        <title>Complete genome sequencing of Faecalibacillus intestinalis strain 14EGH31.</title>
        <authorList>
            <person name="Sakamoto M."/>
            <person name="Murakami T."/>
            <person name="Mori H."/>
        </authorList>
    </citation>
    <scope>NUCLEOTIDE SEQUENCE [LARGE SCALE GENOMIC DNA]</scope>
    <source>
        <strain evidence="5">14EGH31</strain>
    </source>
</reference>
<dbReference type="NCBIfam" id="TIGR01554">
    <property type="entry name" value="major_cap_HK97"/>
    <property type="match status" value="1"/>
</dbReference>
<dbReference type="KEGG" id="fit:Fi14EGH31_11580"/>
<dbReference type="Pfam" id="PF05065">
    <property type="entry name" value="Phage_capsid"/>
    <property type="match status" value="1"/>
</dbReference>
<name>A0A7I8DZH2_9FIRM</name>
<feature type="coiled-coil region" evidence="2">
    <location>
        <begin position="4"/>
        <end position="64"/>
    </location>
</feature>
<evidence type="ECO:0000256" key="2">
    <source>
        <dbReference type="SAM" id="Coils"/>
    </source>
</evidence>
<sequence>MKFNKVDKATLEKAKEILEKAEDKSQAILEAVELINEAANKDLIEQILKESANANAKAQNFNKLGLRQLSDEENKFYDALKTDVRQAIDGKQIDLIPTTIIDNTLADVKKASDLLSLVSFAPADVKKWLSASKTGTYAWGKLTDAVKGELSVAFEALNIELGKITAYLVLPKAIRDLSNPFVDKYFTAILAETMNDGLEYAFLLGTGVEQPIGVFRKINEVETNGEHKMKTKNSKLTEFTPKGLAPVKTQLSHGGKRAIPSLALVCNPNDEAAYVDPALYVQALAGGYVQVSKDKIRTIPTANCPQGQAGLFIDKPDYYTMGLSAIEVKEYDQTKAMDDADVIIAKAYGNGRAVDDDVCFYFDPTKLVEYVPKYFQTNAQTQATE</sequence>
<feature type="domain" description="Phage capsid-like C-terminal" evidence="3">
    <location>
        <begin position="95"/>
        <end position="232"/>
    </location>
</feature>
<dbReference type="InterPro" id="IPR024455">
    <property type="entry name" value="Phage_capsid"/>
</dbReference>
<evidence type="ECO:0000259" key="3">
    <source>
        <dbReference type="Pfam" id="PF05065"/>
    </source>
</evidence>
<gene>
    <name evidence="4" type="ORF">Fi14EGH31_11580</name>
</gene>